<dbReference type="PANTHER" id="PTHR43065">
    <property type="entry name" value="SENSOR HISTIDINE KINASE"/>
    <property type="match status" value="1"/>
</dbReference>
<dbReference type="EC" id="2.7.13.3" evidence="2"/>
<dbReference type="SUPFAM" id="SSF55874">
    <property type="entry name" value="ATPase domain of HSP90 chaperone/DNA topoisomerase II/histidine kinase"/>
    <property type="match status" value="1"/>
</dbReference>
<dbReference type="InterPro" id="IPR036097">
    <property type="entry name" value="HisK_dim/P_sf"/>
</dbReference>
<dbReference type="CDD" id="cd00075">
    <property type="entry name" value="HATPase"/>
    <property type="match status" value="1"/>
</dbReference>
<evidence type="ECO:0000313" key="6">
    <source>
        <dbReference type="EMBL" id="SOD69725.1"/>
    </source>
</evidence>
<dbReference type="EMBL" id="OCNF01000018">
    <property type="protein sequence ID" value="SOD69725.1"/>
    <property type="molecule type" value="Genomic_DNA"/>
</dbReference>
<dbReference type="SUPFAM" id="SSF47384">
    <property type="entry name" value="Homodimeric domain of signal transducing histidine kinase"/>
    <property type="match status" value="1"/>
</dbReference>
<evidence type="ECO:0000313" key="7">
    <source>
        <dbReference type="Proteomes" id="UP000219669"/>
    </source>
</evidence>
<accession>A0A286EFL9</accession>
<feature type="transmembrane region" description="Helical" evidence="4">
    <location>
        <begin position="30"/>
        <end position="48"/>
    </location>
</feature>
<feature type="transmembrane region" description="Helical" evidence="4">
    <location>
        <begin position="172"/>
        <end position="194"/>
    </location>
</feature>
<proteinExistence type="predicted"/>
<evidence type="ECO:0000256" key="4">
    <source>
        <dbReference type="SAM" id="Phobius"/>
    </source>
</evidence>
<dbReference type="InterPro" id="IPR036890">
    <property type="entry name" value="HATPase_C_sf"/>
</dbReference>
<evidence type="ECO:0000256" key="1">
    <source>
        <dbReference type="ARBA" id="ARBA00000085"/>
    </source>
</evidence>
<dbReference type="OrthoDB" id="9815750at2"/>
<name>A0A286EFL9_9NEIS</name>
<organism evidence="6 7">
    <name type="scientific">Alysiella filiformis DSM 16848</name>
    <dbReference type="NCBI Taxonomy" id="1120981"/>
    <lineage>
        <taxon>Bacteria</taxon>
        <taxon>Pseudomonadati</taxon>
        <taxon>Pseudomonadota</taxon>
        <taxon>Betaproteobacteria</taxon>
        <taxon>Neisseriales</taxon>
        <taxon>Neisseriaceae</taxon>
        <taxon>Alysiella</taxon>
    </lineage>
</organism>
<feature type="transmembrane region" description="Helical" evidence="4">
    <location>
        <begin position="147"/>
        <end position="166"/>
    </location>
</feature>
<keyword evidence="6" id="KW-0418">Kinase</keyword>
<dbReference type="InterPro" id="IPR004358">
    <property type="entry name" value="Sig_transdc_His_kin-like_C"/>
</dbReference>
<dbReference type="InterPro" id="IPR003661">
    <property type="entry name" value="HisK_dim/P_dom"/>
</dbReference>
<comment type="catalytic activity">
    <reaction evidence="1">
        <text>ATP + protein L-histidine = ADP + protein N-phospho-L-histidine.</text>
        <dbReference type="EC" id="2.7.13.3"/>
    </reaction>
</comment>
<dbReference type="Pfam" id="PF02518">
    <property type="entry name" value="HATPase_c"/>
    <property type="match status" value="1"/>
</dbReference>
<feature type="domain" description="Histidine kinase" evidence="5">
    <location>
        <begin position="335"/>
        <end position="530"/>
    </location>
</feature>
<dbReference type="PROSITE" id="PS50109">
    <property type="entry name" value="HIS_KIN"/>
    <property type="match status" value="1"/>
</dbReference>
<keyword evidence="3" id="KW-0597">Phosphoprotein</keyword>
<keyword evidence="7" id="KW-1185">Reference proteome</keyword>
<sequence>MIVNLKKRLAAATGQDWDEQIKRVIGFANLARLTIFFALMVFYALSQANLGERDISQLPNQLISIKNVGMYVWFGVYGCVIYLTIVYPEWQIQKNSDLPNASSVIDITMIAWLMYLLDGIASGFGILILPFLVVACLLNYGRYWMLYSGYACLLVLIVMLLEYYPFDYKDKWLYLPMVARTGMLCVACYGISWASSFSASYLSSAGESVQRHRTAFERVSALNKVVLNQVQEAVLVVDRHCKIWLCNRKANEYFADVRIGYPFMAVQDLVRRWRGFPNRTFETRVMIHDNDMSVRGIPVIQIEGELLILFIRAERELQMEAQSVKLASLGLLTANLAHEIRNPLSAMRQANGLIMETYDVTDDLILQRLTNMIDNNIARIDKMIEDVSMLNKSDRVNRENIHLGEFWKSFRQEFILTQPDADDCLKSSFPMQTQVVFDPMHLQQILWNLCNNAWRHCSKNAKNAIKVVAQNINPHQVSLVVQDDGGGVPVEIIPHLFEPFYTTQAHAKGTGLGLYVARELAHANKGDLRYLPDKKAFEIILPRANHYD</sequence>
<dbReference type="Pfam" id="PF25323">
    <property type="entry name" value="6TM_PilS"/>
    <property type="match status" value="1"/>
</dbReference>
<feature type="transmembrane region" description="Helical" evidence="4">
    <location>
        <begin position="68"/>
        <end position="86"/>
    </location>
</feature>
<dbReference type="PRINTS" id="PR00344">
    <property type="entry name" value="BCTRLSENSOR"/>
</dbReference>
<dbReference type="SMART" id="SM00388">
    <property type="entry name" value="HisKA"/>
    <property type="match status" value="1"/>
</dbReference>
<dbReference type="Gene3D" id="1.10.287.130">
    <property type="match status" value="1"/>
</dbReference>
<dbReference type="PANTHER" id="PTHR43065:SF52">
    <property type="entry name" value="SENSOR PROTEIN KINASE PILS"/>
    <property type="match status" value="1"/>
</dbReference>
<dbReference type="Proteomes" id="UP000219669">
    <property type="component" value="Unassembled WGS sequence"/>
</dbReference>
<evidence type="ECO:0000256" key="2">
    <source>
        <dbReference type="ARBA" id="ARBA00012438"/>
    </source>
</evidence>
<protein>
    <recommendedName>
        <fullName evidence="2">histidine kinase</fullName>
        <ecNumber evidence="2">2.7.13.3</ecNumber>
    </recommendedName>
</protein>
<evidence type="ECO:0000256" key="3">
    <source>
        <dbReference type="ARBA" id="ARBA00022553"/>
    </source>
</evidence>
<dbReference type="AlphaFoldDB" id="A0A286EFL9"/>
<keyword evidence="4" id="KW-0472">Membrane</keyword>
<dbReference type="RefSeq" id="WP_097114793.1">
    <property type="nucleotide sequence ID" value="NZ_CP083931.1"/>
</dbReference>
<dbReference type="GO" id="GO:0000155">
    <property type="term" value="F:phosphorelay sensor kinase activity"/>
    <property type="evidence" value="ECO:0007669"/>
    <property type="project" value="InterPro"/>
</dbReference>
<gene>
    <name evidence="6" type="ORF">SAMN02746062_01807</name>
</gene>
<keyword evidence="6" id="KW-0808">Transferase</keyword>
<dbReference type="SMART" id="SM00387">
    <property type="entry name" value="HATPase_c"/>
    <property type="match status" value="1"/>
</dbReference>
<evidence type="ECO:0000259" key="5">
    <source>
        <dbReference type="PROSITE" id="PS50109"/>
    </source>
</evidence>
<dbReference type="Pfam" id="PF00512">
    <property type="entry name" value="HisKA"/>
    <property type="match status" value="1"/>
</dbReference>
<keyword evidence="4" id="KW-0812">Transmembrane</keyword>
<dbReference type="CDD" id="cd00082">
    <property type="entry name" value="HisKA"/>
    <property type="match status" value="1"/>
</dbReference>
<dbReference type="InterPro" id="IPR003594">
    <property type="entry name" value="HATPase_dom"/>
</dbReference>
<dbReference type="InterPro" id="IPR005467">
    <property type="entry name" value="His_kinase_dom"/>
</dbReference>
<dbReference type="Gene3D" id="3.30.565.10">
    <property type="entry name" value="Histidine kinase-like ATPase, C-terminal domain"/>
    <property type="match status" value="1"/>
</dbReference>
<keyword evidence="4" id="KW-1133">Transmembrane helix</keyword>
<reference evidence="6 7" key="1">
    <citation type="submission" date="2017-09" db="EMBL/GenBank/DDBJ databases">
        <authorList>
            <person name="Ehlers B."/>
            <person name="Leendertz F.H."/>
        </authorList>
    </citation>
    <scope>NUCLEOTIDE SEQUENCE [LARGE SCALE GENOMIC DNA]</scope>
    <source>
        <strain evidence="6 7">DSM 16848</strain>
    </source>
</reference>